<keyword evidence="1" id="KW-0812">Transmembrane</keyword>
<dbReference type="CDD" id="cd14667">
    <property type="entry name" value="3D_containing_proteins"/>
    <property type="match status" value="1"/>
</dbReference>
<evidence type="ECO:0000313" key="3">
    <source>
        <dbReference type="Proteomes" id="UP000177751"/>
    </source>
</evidence>
<dbReference type="InterPro" id="IPR059180">
    <property type="entry name" value="3D_YorM"/>
</dbReference>
<evidence type="ECO:0008006" key="4">
    <source>
        <dbReference type="Google" id="ProtNLM"/>
    </source>
</evidence>
<comment type="caution">
    <text evidence="2">The sequence shown here is derived from an EMBL/GenBank/DDBJ whole genome shotgun (WGS) entry which is preliminary data.</text>
</comment>
<dbReference type="STRING" id="1802229.A2401_00095"/>
<evidence type="ECO:0000256" key="1">
    <source>
        <dbReference type="SAM" id="Phobius"/>
    </source>
</evidence>
<dbReference type="AlphaFoldDB" id="A0A1G2JEH6"/>
<feature type="transmembrane region" description="Helical" evidence="1">
    <location>
        <begin position="21"/>
        <end position="40"/>
    </location>
</feature>
<dbReference type="Proteomes" id="UP000177751">
    <property type="component" value="Unassembled WGS sequence"/>
</dbReference>
<reference evidence="2 3" key="1">
    <citation type="journal article" date="2016" name="Nat. Commun.">
        <title>Thousands of microbial genomes shed light on interconnected biogeochemical processes in an aquifer system.</title>
        <authorList>
            <person name="Anantharaman K."/>
            <person name="Brown C.T."/>
            <person name="Hug L.A."/>
            <person name="Sharon I."/>
            <person name="Castelle C.J."/>
            <person name="Probst A.J."/>
            <person name="Thomas B.C."/>
            <person name="Singh A."/>
            <person name="Wilkins M.J."/>
            <person name="Karaoz U."/>
            <person name="Brodie E.L."/>
            <person name="Williams K.H."/>
            <person name="Hubbard S.S."/>
            <person name="Banfield J.F."/>
        </authorList>
    </citation>
    <scope>NUCLEOTIDE SEQUENCE [LARGE SCALE GENOMIC DNA]</scope>
</reference>
<name>A0A1G2JEH6_9BACT</name>
<sequence length="163" mass="17866">MNINIIKNNAALGRLTRLFSSIFVSIVVTVCFLDTVLPVTTNADLPDVSTASYAAKTNNKSAQKAVKTINVVITAYSSTPDQTDDTPFITASGKQVAEGIAANNMLPFGTKIKIPGLYGDKVFVIQDRMNKRMGDHRFDIWMPTREQALHFGVKSTEVQVLEN</sequence>
<organism evidence="2 3">
    <name type="scientific">Candidatus Staskawiczbacteria bacterium RIFOXYC1_FULL_38_18</name>
    <dbReference type="NCBI Taxonomy" id="1802229"/>
    <lineage>
        <taxon>Bacteria</taxon>
        <taxon>Candidatus Staskawicziibacteriota</taxon>
    </lineage>
</organism>
<keyword evidence="1" id="KW-0472">Membrane</keyword>
<gene>
    <name evidence="2" type="ORF">A2401_00095</name>
</gene>
<evidence type="ECO:0000313" key="2">
    <source>
        <dbReference type="EMBL" id="OGZ84911.1"/>
    </source>
</evidence>
<accession>A0A1G2JEH6</accession>
<dbReference type="EMBL" id="MHPP01000009">
    <property type="protein sequence ID" value="OGZ84911.1"/>
    <property type="molecule type" value="Genomic_DNA"/>
</dbReference>
<keyword evidence="1" id="KW-1133">Transmembrane helix</keyword>
<proteinExistence type="predicted"/>
<protein>
    <recommendedName>
        <fullName evidence="4">3D domain-containing protein</fullName>
    </recommendedName>
</protein>